<evidence type="ECO:0000313" key="1">
    <source>
        <dbReference type="EMBL" id="VFJ46153.1"/>
    </source>
</evidence>
<dbReference type="InterPro" id="IPR005358">
    <property type="entry name" value="Puta_zinc/iron-chelating_dom"/>
</dbReference>
<gene>
    <name evidence="1" type="ORF">BECKDK2373C_GA0170839_101415</name>
</gene>
<accession>A0A450S3D9</accession>
<protein>
    <submittedName>
        <fullName evidence="1">Zinc- or iron-chelating domain-containing protein</fullName>
    </submittedName>
</protein>
<organism evidence="1">
    <name type="scientific">Candidatus Kentrum sp. DK</name>
    <dbReference type="NCBI Taxonomy" id="2126562"/>
    <lineage>
        <taxon>Bacteria</taxon>
        <taxon>Pseudomonadati</taxon>
        <taxon>Pseudomonadota</taxon>
        <taxon>Gammaproteobacteria</taxon>
        <taxon>Candidatus Kentrum</taxon>
    </lineage>
</organism>
<name>A0A450S3D9_9GAMM</name>
<reference evidence="1" key="1">
    <citation type="submission" date="2019-02" db="EMBL/GenBank/DDBJ databases">
        <authorList>
            <person name="Gruber-Vodicka R. H."/>
            <person name="Seah K. B. B."/>
        </authorList>
    </citation>
    <scope>NUCLEOTIDE SEQUENCE</scope>
    <source>
        <strain evidence="1">BECK_DK161</strain>
    </source>
</reference>
<dbReference type="EMBL" id="CAADEY010000014">
    <property type="protein sequence ID" value="VFJ46153.1"/>
    <property type="molecule type" value="Genomic_DNA"/>
</dbReference>
<dbReference type="AlphaFoldDB" id="A0A450S3D9"/>
<proteinExistence type="predicted"/>
<dbReference type="Pfam" id="PF03692">
    <property type="entry name" value="CxxCxxCC"/>
    <property type="match status" value="1"/>
</dbReference>
<sequence length="207" mass="23332">MSHPYAHFDEGAFPADPGSASDVCQRCQNNCCKKRLPIFLLAGEESLFAGQLVVGDALIQRGEVWEVSMDCCTHLDGDNRCGIYPHRPMDCRMHPIILEFAEEGKLIFRIDITCAQTFLLSEDVLRSRAKYFLREFQNRDVVHDYDAFIKLRLPANKQGVTFIGLEFLLSLRKELGAAGACRECARRGLLSEQEGGRIAAEIAQYRT</sequence>